<comment type="caution">
    <text evidence="1">The sequence shown here is derived from an EMBL/GenBank/DDBJ whole genome shotgun (WGS) entry which is preliminary data.</text>
</comment>
<protein>
    <submittedName>
        <fullName evidence="1">Uncharacterized protein</fullName>
    </submittedName>
</protein>
<dbReference type="AlphaFoldDB" id="A0A375C8P4"/>
<sequence>MQWEGLAAGQPFFSSRIAARHWSRLRPATVCDRSQYRMNVRFTMPDAAPPRPPFVLVLREDDGEWHVRMLTEGYIVSLTETFSTRQDAVAAAAEAFPSLHIDVGSHGPGG</sequence>
<accession>A0A375C8P4</accession>
<name>A0A375C8P4_9BURK</name>
<proteinExistence type="predicted"/>
<gene>
    <name evidence="1" type="ORF">CBM2586_B10103</name>
</gene>
<organism evidence="1">
    <name type="scientific">Cupriavidus taiwanensis</name>
    <dbReference type="NCBI Taxonomy" id="164546"/>
    <lineage>
        <taxon>Bacteria</taxon>
        <taxon>Pseudomonadati</taxon>
        <taxon>Pseudomonadota</taxon>
        <taxon>Betaproteobacteria</taxon>
        <taxon>Burkholderiales</taxon>
        <taxon>Burkholderiaceae</taxon>
        <taxon>Cupriavidus</taxon>
    </lineage>
</organism>
<reference evidence="1" key="1">
    <citation type="submission" date="2018-01" db="EMBL/GenBank/DDBJ databases">
        <authorList>
            <person name="Clerissi C."/>
        </authorList>
    </citation>
    <scope>NUCLEOTIDE SEQUENCE</scope>
    <source>
        <strain evidence="1">Cupriavidus taiwanensis LMG 19430</strain>
    </source>
</reference>
<dbReference type="Proteomes" id="UP000257016">
    <property type="component" value="Unassembled WGS sequence"/>
</dbReference>
<dbReference type="EMBL" id="OFSN01000015">
    <property type="protein sequence ID" value="SOY65508.1"/>
    <property type="molecule type" value="Genomic_DNA"/>
</dbReference>
<evidence type="ECO:0000313" key="1">
    <source>
        <dbReference type="EMBL" id="SOY65508.1"/>
    </source>
</evidence>